<dbReference type="Proteomes" id="UP001149079">
    <property type="component" value="Unassembled WGS sequence"/>
</dbReference>
<dbReference type="Pfam" id="PF04303">
    <property type="entry name" value="PrpF"/>
    <property type="match status" value="1"/>
</dbReference>
<dbReference type="InterPro" id="IPR007400">
    <property type="entry name" value="PrpF-like"/>
</dbReference>
<evidence type="ECO:0000313" key="4">
    <source>
        <dbReference type="Proteomes" id="UP001149079"/>
    </source>
</evidence>
<name>A0A9W9H0A7_9EURO</name>
<comment type="caution">
    <text evidence="3">The sequence shown here is derived from an EMBL/GenBank/DDBJ whole genome shotgun (WGS) entry which is preliminary data.</text>
</comment>
<evidence type="ECO:0000256" key="2">
    <source>
        <dbReference type="ARBA" id="ARBA00023235"/>
    </source>
</evidence>
<dbReference type="Gene3D" id="3.10.310.10">
    <property type="entry name" value="Diaminopimelate Epimerase, Chain A, domain 1"/>
    <property type="match status" value="2"/>
</dbReference>
<protein>
    <recommendedName>
        <fullName evidence="5">PrpF protein</fullName>
    </recommendedName>
</protein>
<dbReference type="AlphaFoldDB" id="A0A9W9H0A7"/>
<keyword evidence="4" id="KW-1185">Reference proteome</keyword>
<sequence length="402" mass="42527">MFKHTLPRLPNRPKLTQLPPCSRQIQTKKQNSLPAAYYRGGTSRAVIFKQSDLPKDKNHWAPIFRSVIGSPDPYGRQLDGLGGGLSSLSKVCVVGPSTHPSADVDYTFISLGIKNTDVDYSSNCGNMSSAVGPFAVDAQLVPVHSNQDSASVRIHNTNTGKIIHSSFPVVDGEAASTGDFAIDGVSGTAARVQLDFIDPAGSVTGKLLPTGNVTDTFDGTRVTCIDVGNPCVFVQADDLGVQGNMTPEEITAHPDLLVRLDSIRRQAGVKMGIAKEREEVPGSVPKICIVAAPSTTDKRDIERKQTAGDVDLLARALSVGQPHKAVPITVALALAAAARVPMSTVAGVVDRDPVDRAGVTIGHASGNLLVGANFDADGGLTSATVFRTARRLFEGRIFWKND</sequence>
<dbReference type="EMBL" id="JAPQKL010000004">
    <property type="protein sequence ID" value="KAJ5135267.1"/>
    <property type="molecule type" value="Genomic_DNA"/>
</dbReference>
<reference evidence="3" key="1">
    <citation type="submission" date="2022-11" db="EMBL/GenBank/DDBJ databases">
        <authorList>
            <person name="Petersen C."/>
        </authorList>
    </citation>
    <scope>NUCLEOTIDE SEQUENCE</scope>
    <source>
        <strain evidence="3">IBT 22155</strain>
    </source>
</reference>
<accession>A0A9W9H0A7</accession>
<dbReference type="SUPFAM" id="SSF54506">
    <property type="entry name" value="Diaminopimelate epimerase-like"/>
    <property type="match status" value="2"/>
</dbReference>
<proteinExistence type="inferred from homology"/>
<keyword evidence="2" id="KW-0413">Isomerase</keyword>
<dbReference type="PANTHER" id="PTHR43709">
    <property type="entry name" value="ACONITATE ISOMERASE-RELATED"/>
    <property type="match status" value="1"/>
</dbReference>
<reference evidence="3" key="2">
    <citation type="journal article" date="2023" name="IMA Fungus">
        <title>Comparative genomic study of the Penicillium genus elucidates a diverse pangenome and 15 lateral gene transfer events.</title>
        <authorList>
            <person name="Petersen C."/>
            <person name="Sorensen T."/>
            <person name="Nielsen M.R."/>
            <person name="Sondergaard T.E."/>
            <person name="Sorensen J.L."/>
            <person name="Fitzpatrick D.A."/>
            <person name="Frisvad J.C."/>
            <person name="Nielsen K.L."/>
        </authorList>
    </citation>
    <scope>NUCLEOTIDE SEQUENCE</scope>
    <source>
        <strain evidence="3">IBT 22155</strain>
    </source>
</reference>
<organism evidence="3 4">
    <name type="scientific">Penicillium bovifimosum</name>
    <dbReference type="NCBI Taxonomy" id="126998"/>
    <lineage>
        <taxon>Eukaryota</taxon>
        <taxon>Fungi</taxon>
        <taxon>Dikarya</taxon>
        <taxon>Ascomycota</taxon>
        <taxon>Pezizomycotina</taxon>
        <taxon>Eurotiomycetes</taxon>
        <taxon>Eurotiomycetidae</taxon>
        <taxon>Eurotiales</taxon>
        <taxon>Aspergillaceae</taxon>
        <taxon>Penicillium</taxon>
    </lineage>
</organism>
<dbReference type="OrthoDB" id="10267539at2759"/>
<dbReference type="GO" id="GO:0016853">
    <property type="term" value="F:isomerase activity"/>
    <property type="evidence" value="ECO:0007669"/>
    <property type="project" value="UniProtKB-KW"/>
</dbReference>
<dbReference type="PANTHER" id="PTHR43709:SF2">
    <property type="entry name" value="DUF453 DOMAIN PROTEIN (AFU_ORTHOLOGUE AFUA_6G00360)"/>
    <property type="match status" value="1"/>
</dbReference>
<evidence type="ECO:0000313" key="3">
    <source>
        <dbReference type="EMBL" id="KAJ5135267.1"/>
    </source>
</evidence>
<gene>
    <name evidence="3" type="ORF">N7515_004545</name>
</gene>
<dbReference type="GeneID" id="81404459"/>
<evidence type="ECO:0000256" key="1">
    <source>
        <dbReference type="ARBA" id="ARBA00007673"/>
    </source>
</evidence>
<comment type="similarity">
    <text evidence="1">Belongs to the PrpF family.</text>
</comment>
<evidence type="ECO:0008006" key="5">
    <source>
        <dbReference type="Google" id="ProtNLM"/>
    </source>
</evidence>
<dbReference type="RefSeq" id="XP_056522239.1">
    <property type="nucleotide sequence ID" value="XM_056665289.1"/>
</dbReference>